<accession>A0A6N3V0S2</accession>
<evidence type="ECO:0000313" key="2">
    <source>
        <dbReference type="EMBL" id="KAA3797929.1"/>
    </source>
</evidence>
<keyword evidence="1" id="KW-1133">Transmembrane helix</keyword>
<sequence>MNKWHKIVGIIVFAVIGIYELLLWAFAITDWEDTPLYNCINNLSVALWLNYFIALCMFIYLWRKGGKK</sequence>
<organism evidence="2 3">
    <name type="scientific">Bacteroides ovatus</name>
    <dbReference type="NCBI Taxonomy" id="28116"/>
    <lineage>
        <taxon>Bacteria</taxon>
        <taxon>Pseudomonadati</taxon>
        <taxon>Bacteroidota</taxon>
        <taxon>Bacteroidia</taxon>
        <taxon>Bacteroidales</taxon>
        <taxon>Bacteroidaceae</taxon>
        <taxon>Bacteroides</taxon>
    </lineage>
</organism>
<evidence type="ECO:0000313" key="3">
    <source>
        <dbReference type="Proteomes" id="UP000460135"/>
    </source>
</evidence>
<keyword evidence="1" id="KW-0812">Transmembrane</keyword>
<proteinExistence type="predicted"/>
<name>A0A6N3V0S2_BACOV</name>
<feature type="transmembrane region" description="Helical" evidence="1">
    <location>
        <begin position="7"/>
        <end position="28"/>
    </location>
</feature>
<keyword evidence="1" id="KW-0472">Membrane</keyword>
<protein>
    <submittedName>
        <fullName evidence="2">Uncharacterized protein</fullName>
    </submittedName>
</protein>
<dbReference type="AlphaFoldDB" id="A0A6N3V0S2"/>
<reference evidence="2 3" key="1">
    <citation type="journal article" date="2019" name="Nat. Med.">
        <title>A library of human gut bacterial isolates paired with longitudinal multiomics data enables mechanistic microbiome research.</title>
        <authorList>
            <person name="Poyet M."/>
            <person name="Groussin M."/>
            <person name="Gibbons S.M."/>
            <person name="Avila-Pacheco J."/>
            <person name="Jiang X."/>
            <person name="Kearney S.M."/>
            <person name="Perrotta A.R."/>
            <person name="Berdy B."/>
            <person name="Zhao S."/>
            <person name="Lieberman T.D."/>
            <person name="Swanson P.K."/>
            <person name="Smith M."/>
            <person name="Roesemann S."/>
            <person name="Alexander J.E."/>
            <person name="Rich S.A."/>
            <person name="Livny J."/>
            <person name="Vlamakis H."/>
            <person name="Clish C."/>
            <person name="Bullock K."/>
            <person name="Deik A."/>
            <person name="Scott J."/>
            <person name="Pierce K.A."/>
            <person name="Xavier R.J."/>
            <person name="Alm E.J."/>
        </authorList>
    </citation>
    <scope>NUCLEOTIDE SEQUENCE [LARGE SCALE GENOMIC DNA]</scope>
    <source>
        <strain evidence="2 3">BIOML-A183</strain>
    </source>
</reference>
<comment type="caution">
    <text evidence="2">The sequence shown here is derived from an EMBL/GenBank/DDBJ whole genome shotgun (WGS) entry which is preliminary data.</text>
</comment>
<dbReference type="Proteomes" id="UP000460135">
    <property type="component" value="Unassembled WGS sequence"/>
</dbReference>
<dbReference type="EMBL" id="VWLX01000032">
    <property type="protein sequence ID" value="KAA3797929.1"/>
    <property type="molecule type" value="Genomic_DNA"/>
</dbReference>
<evidence type="ECO:0000256" key="1">
    <source>
        <dbReference type="SAM" id="Phobius"/>
    </source>
</evidence>
<gene>
    <name evidence="2" type="ORF">F3F51_26930</name>
</gene>
<feature type="transmembrane region" description="Helical" evidence="1">
    <location>
        <begin position="40"/>
        <end position="62"/>
    </location>
</feature>